<evidence type="ECO:0000256" key="5">
    <source>
        <dbReference type="ARBA" id="ARBA00022741"/>
    </source>
</evidence>
<evidence type="ECO:0000256" key="11">
    <source>
        <dbReference type="ARBA" id="ARBA00023242"/>
    </source>
</evidence>
<dbReference type="GO" id="GO:0000724">
    <property type="term" value="P:double-strand break repair via homologous recombination"/>
    <property type="evidence" value="ECO:0007669"/>
    <property type="project" value="TreeGrafter"/>
</dbReference>
<keyword evidence="10" id="KW-0234">DNA repair</keyword>
<dbReference type="GO" id="GO:0003697">
    <property type="term" value="F:single-stranded DNA binding"/>
    <property type="evidence" value="ECO:0007669"/>
    <property type="project" value="TreeGrafter"/>
</dbReference>
<dbReference type="Gene3D" id="3.80.10.10">
    <property type="entry name" value="Ribonuclease Inhibitor"/>
    <property type="match status" value="2"/>
</dbReference>
<evidence type="ECO:0000256" key="9">
    <source>
        <dbReference type="ARBA" id="ARBA00023172"/>
    </source>
</evidence>
<feature type="region of interest" description="Disordered" evidence="13">
    <location>
        <begin position="1082"/>
        <end position="1105"/>
    </location>
</feature>
<evidence type="ECO:0000259" key="14">
    <source>
        <dbReference type="Pfam" id="PF00646"/>
    </source>
</evidence>
<name>A0A1R3JJ34_COCAP</name>
<evidence type="ECO:0000256" key="12">
    <source>
        <dbReference type="SAM" id="Coils"/>
    </source>
</evidence>
<evidence type="ECO:0000256" key="8">
    <source>
        <dbReference type="ARBA" id="ARBA00023054"/>
    </source>
</evidence>
<dbReference type="GO" id="GO:0003684">
    <property type="term" value="F:damaged DNA binding"/>
    <property type="evidence" value="ECO:0007669"/>
    <property type="project" value="TreeGrafter"/>
</dbReference>
<dbReference type="SMART" id="SM00367">
    <property type="entry name" value="LRR_CC"/>
    <property type="match status" value="4"/>
</dbReference>
<dbReference type="PANTHER" id="PTHR19306">
    <property type="entry name" value="STRUCTURAL MAINTENANCE OF CHROMOSOMES 5,6 SMC5, SMC6"/>
    <property type="match status" value="1"/>
</dbReference>
<protein>
    <recommendedName>
        <fullName evidence="18">RecF/RecN/SMC</fullName>
    </recommendedName>
</protein>
<dbReference type="InterPro" id="IPR006553">
    <property type="entry name" value="Leu-rich_rpt_Cys-con_subtyp"/>
</dbReference>
<dbReference type="Pfam" id="PF02463">
    <property type="entry name" value="SMC_N"/>
    <property type="match status" value="1"/>
</dbReference>
<evidence type="ECO:0000256" key="4">
    <source>
        <dbReference type="ARBA" id="ARBA00022454"/>
    </source>
</evidence>
<dbReference type="SUPFAM" id="SSF52047">
    <property type="entry name" value="RNI-like"/>
    <property type="match status" value="2"/>
</dbReference>
<accession>A0A1R3JJ34</accession>
<feature type="domain" description="F-box" evidence="14">
    <location>
        <begin position="1173"/>
        <end position="1204"/>
    </location>
</feature>
<dbReference type="GO" id="GO:0005634">
    <property type="term" value="C:nucleus"/>
    <property type="evidence" value="ECO:0007669"/>
    <property type="project" value="UniProtKB-SubCell"/>
</dbReference>
<dbReference type="Gene3D" id="3.40.50.300">
    <property type="entry name" value="P-loop containing nucleotide triphosphate hydrolases"/>
    <property type="match status" value="2"/>
</dbReference>
<sequence>MSHSTVSSDRIHGAQRSGAGTIKRIRLENFMCHSSLEIELCEWVNFITGQNGSGKSAILTALCIAFGCRAKETQRASKLKEFIKNGCSYAVVQVEIKNEGVDAFRPETYGDSILIERRITESTSSTILKDRQGRKVASRREDLRELVEHFNIDVENPCVIMSQDKSREFLHSGNDKDKFKFFFKATLLQQVEELLQNISKQLKDAYALVHELENSIRPIELELRELEEKIGNMERVEEISWRVQQLRKLLAWLLVYDMDQKLPKQREIIETLKNRIPACQAKIDSSLHAVEKLQERFSKKKVLVSCFVEKTSELKKKKEELSEACRSASKEKKELEADHDRCTSQIQKMLNHVQKLEEQVHDIQEKHIRNTQAEESEIEAKIMELEHEVNRFKSILSSLEADEYNLSEHCSEARDAVKEMDNKIKDYERKQHDIERQISELRKHQTNRVTAFGGDGVLQLLREIERHHHRFTEPPIGPLGAHVTLVSGGDTWAPAIEQAVGKLPNAFIVTNSKDVSILRKCGRDAGYNYFPIIVHKFSRPRVTIPNHSLPQTRHPTTLSLLHADNPTVFNVLVDSGKAERQVLVKDYNSGTAVAFDQRIPNVLEVYTLDGFKMFYRNRVQTILPPNKRLRIGRLCGSFDGQIKEFQRDGSNTQEEIAKCKSRKKELEMQVGDFQRRLDIVKRKRLDAERDVTAKRMKLQDVQNSCVSEAALSPESTTNELLQEISNVKMEIKKKEAWLETLRERMKVAETKARSLELSHKELEESTKGEIEDFQKAEEELIEIERNIADAKARVAHYTSIMNDKVLPDIKEAEAEYLDLENRRKEYCKKASVICPESEIKDIEGWDKELDEVNAEFNTLKQKLRDESQRFSESIDDLRMLYQEKERKIARKAQIYKAFRGKLDACQKALDLRLKKYDRNASYLKRQLTWKFNGHLGKKGISGSINVNYEEKILSVEVIMPQDASSSIVRDTRGLSGGERSFSTLCFALSLHQMTEAPFRAMDEFDVFMDAVSRKISLDTLIEFALDQGSQWIFITPHDIRISSENTINVFDSVKLTSDLFKAKRVQLINMYVPAKKGKGSKSQWLKQKLRQEQEQEQKQSKKSKALIKTMSVLEENPDSPLKQRTPRWSDIWLKKTKSLNHVVLAMQLQSLASKDPKSQTLIPNFVNLDRTLLLSDELLLKILSKLPLSQRNNNSLVCKRWLNLQGRLVRSLKILDWDFLESGRLIVRFPNLTHVDLLNGCLFSPPRKSGILLTHRMVSMQMGSGFRSNWKLLEENLLPVEVVDRGLRALANGCPNLRRLAVINASELGLLDVAEECLTLQDLELHKCNDNVLRGIAACANLQILKLVGKVDGLYSSLVSDIGLTILAQGCKRLVKLELSGCEGSFDGIKAIGQCCLMLEELTISDHRMDDGWLAALSYCENLKTLKLLSCKKIDLCPGPDEFLGCCPALERLHLQKCQLRCKKSVRALFRVCEAVREVVIQDCCGLDNDMFSFVSVCRRVKFLSLEGCSLLTTEGLEAVILSWKDLESLTVVSCKNIKQSDISPALATLFSILKELRWRPDTKSLLASSLVGTEGFISSSTMKWNSIEIYAQIRDGPGDSLSICDVPRFSLLLRRRRRPKSYVEDNMGLMYFQHRSCAGKKVSEKQVDKGNHGIEKQRFQLTDFTATGIEKITVVSHWNEHFPVAARISFLSRHSRTLGLLRRHYPPLSMQPLDRSALGVPNSAESEKPAPSTPAPASVLPGQMELNVFNNFKSLDVTLGTKNHPQQYLK</sequence>
<dbReference type="GO" id="GO:0030915">
    <property type="term" value="C:Smc5-Smc6 complex"/>
    <property type="evidence" value="ECO:0007669"/>
    <property type="project" value="TreeGrafter"/>
</dbReference>
<evidence type="ECO:0000256" key="6">
    <source>
        <dbReference type="ARBA" id="ARBA00022763"/>
    </source>
</evidence>
<feature type="domain" description="RecF/RecN/SMC N-terminal" evidence="15">
    <location>
        <begin position="22"/>
        <end position="1037"/>
    </location>
</feature>
<feature type="compositionally biased region" description="Basic and acidic residues" evidence="13">
    <location>
        <begin position="1089"/>
        <end position="1099"/>
    </location>
</feature>
<gene>
    <name evidence="16" type="ORF">CCACVL1_05728</name>
</gene>
<evidence type="ECO:0000256" key="2">
    <source>
        <dbReference type="ARBA" id="ARBA00004286"/>
    </source>
</evidence>
<dbReference type="GO" id="GO:0005524">
    <property type="term" value="F:ATP binding"/>
    <property type="evidence" value="ECO:0007669"/>
    <property type="project" value="UniProtKB-KW"/>
</dbReference>
<keyword evidence="4" id="KW-0158">Chromosome</keyword>
<dbReference type="Gene3D" id="1.20.5.170">
    <property type="match status" value="1"/>
</dbReference>
<feature type="coiled-coil region" evidence="12">
    <location>
        <begin position="649"/>
        <end position="683"/>
    </location>
</feature>
<reference evidence="16 17" key="1">
    <citation type="submission" date="2013-09" db="EMBL/GenBank/DDBJ databases">
        <title>Corchorus capsularis genome sequencing.</title>
        <authorList>
            <person name="Alam M."/>
            <person name="Haque M.S."/>
            <person name="Islam M.S."/>
            <person name="Emdad E.M."/>
            <person name="Islam M.M."/>
            <person name="Ahmed B."/>
            <person name="Halim A."/>
            <person name="Hossen Q.M.M."/>
            <person name="Hossain M.Z."/>
            <person name="Ahmed R."/>
            <person name="Khan M.M."/>
            <person name="Islam R."/>
            <person name="Rashid M.M."/>
            <person name="Khan S.A."/>
            <person name="Rahman M.S."/>
            <person name="Alam M."/>
        </authorList>
    </citation>
    <scope>NUCLEOTIDE SEQUENCE [LARGE SCALE GENOMIC DNA]</scope>
    <source>
        <strain evidence="17">cv. CVL-1</strain>
        <tissue evidence="16">Whole seedling</tissue>
    </source>
</reference>
<dbReference type="SUPFAM" id="SSF52540">
    <property type="entry name" value="P-loop containing nucleoside triphosphate hydrolases"/>
    <property type="match status" value="1"/>
</dbReference>
<organism evidence="16 17">
    <name type="scientific">Corchorus capsularis</name>
    <name type="common">Jute</name>
    <dbReference type="NCBI Taxonomy" id="210143"/>
    <lineage>
        <taxon>Eukaryota</taxon>
        <taxon>Viridiplantae</taxon>
        <taxon>Streptophyta</taxon>
        <taxon>Embryophyta</taxon>
        <taxon>Tracheophyta</taxon>
        <taxon>Spermatophyta</taxon>
        <taxon>Magnoliopsida</taxon>
        <taxon>eudicotyledons</taxon>
        <taxon>Gunneridae</taxon>
        <taxon>Pentapetalae</taxon>
        <taxon>rosids</taxon>
        <taxon>malvids</taxon>
        <taxon>Malvales</taxon>
        <taxon>Malvaceae</taxon>
        <taxon>Grewioideae</taxon>
        <taxon>Apeibeae</taxon>
        <taxon>Corchorus</taxon>
    </lineage>
</organism>
<comment type="similarity">
    <text evidence="3">Belongs to the SMC family. SMC6 subfamily.</text>
</comment>
<dbReference type="GO" id="GO:0051276">
    <property type="term" value="P:chromosome organization"/>
    <property type="evidence" value="ECO:0007669"/>
    <property type="project" value="UniProtKB-ARBA"/>
</dbReference>
<dbReference type="GO" id="GO:0035861">
    <property type="term" value="C:site of double-strand break"/>
    <property type="evidence" value="ECO:0007669"/>
    <property type="project" value="TreeGrafter"/>
</dbReference>
<evidence type="ECO:0008006" key="18">
    <source>
        <dbReference type="Google" id="ProtNLM"/>
    </source>
</evidence>
<feature type="region of interest" description="Disordered" evidence="13">
    <location>
        <begin position="1712"/>
        <end position="1740"/>
    </location>
</feature>
<dbReference type="PANTHER" id="PTHR19306:SF6">
    <property type="entry name" value="STRUCTURAL MAINTENANCE OF CHROMOSOMES PROTEIN 6"/>
    <property type="match status" value="1"/>
</dbReference>
<evidence type="ECO:0000256" key="13">
    <source>
        <dbReference type="SAM" id="MobiDB-lite"/>
    </source>
</evidence>
<dbReference type="Pfam" id="PF00646">
    <property type="entry name" value="F-box"/>
    <property type="match status" value="1"/>
</dbReference>
<dbReference type="OMA" id="AIMMENT"/>
<evidence type="ECO:0000256" key="10">
    <source>
        <dbReference type="ARBA" id="ARBA00023204"/>
    </source>
</evidence>
<dbReference type="Gramene" id="OMO94861">
    <property type="protein sequence ID" value="OMO94861"/>
    <property type="gene ID" value="CCACVL1_05728"/>
</dbReference>
<dbReference type="Proteomes" id="UP000188268">
    <property type="component" value="Unassembled WGS sequence"/>
</dbReference>
<evidence type="ECO:0000256" key="1">
    <source>
        <dbReference type="ARBA" id="ARBA00004123"/>
    </source>
</evidence>
<keyword evidence="7" id="KW-0067">ATP-binding</keyword>
<dbReference type="InterPro" id="IPR032675">
    <property type="entry name" value="LRR_dom_sf"/>
</dbReference>
<dbReference type="Gene3D" id="1.10.287.1490">
    <property type="match status" value="1"/>
</dbReference>
<feature type="coiled-coil region" evidence="12">
    <location>
        <begin position="184"/>
        <end position="236"/>
    </location>
</feature>
<dbReference type="SUPFAM" id="SSF57997">
    <property type="entry name" value="Tropomyosin"/>
    <property type="match status" value="1"/>
</dbReference>
<dbReference type="InterPro" id="IPR001810">
    <property type="entry name" value="F-box_dom"/>
</dbReference>
<feature type="coiled-coil region" evidence="12">
    <location>
        <begin position="311"/>
        <end position="447"/>
    </location>
</feature>
<keyword evidence="11" id="KW-0539">Nucleus</keyword>
<evidence type="ECO:0000313" key="17">
    <source>
        <dbReference type="Proteomes" id="UP000188268"/>
    </source>
</evidence>
<evidence type="ECO:0000256" key="7">
    <source>
        <dbReference type="ARBA" id="ARBA00022840"/>
    </source>
</evidence>
<feature type="coiled-coil region" evidence="12">
    <location>
        <begin position="738"/>
        <end position="869"/>
    </location>
</feature>
<dbReference type="InterPro" id="IPR003395">
    <property type="entry name" value="RecF/RecN/SMC_N"/>
</dbReference>
<keyword evidence="17" id="KW-1185">Reference proteome</keyword>
<keyword evidence="6" id="KW-0227">DNA damage</keyword>
<dbReference type="FunFam" id="3.80.10.10:FF:001445">
    <property type="entry name" value="F-box protein At5g51380"/>
    <property type="match status" value="1"/>
</dbReference>
<comment type="subcellular location">
    <subcellularLocation>
        <location evidence="2">Chromosome</location>
    </subcellularLocation>
    <subcellularLocation>
        <location evidence="1">Nucleus</location>
    </subcellularLocation>
</comment>
<comment type="caution">
    <text evidence="16">The sequence shown here is derived from an EMBL/GenBank/DDBJ whole genome shotgun (WGS) entry which is preliminary data.</text>
</comment>
<evidence type="ECO:0000259" key="15">
    <source>
        <dbReference type="Pfam" id="PF02463"/>
    </source>
</evidence>
<proteinExistence type="inferred from homology"/>
<keyword evidence="8 12" id="KW-0175">Coiled coil</keyword>
<keyword evidence="9" id="KW-0233">DNA recombination</keyword>
<dbReference type="InterPro" id="IPR027417">
    <property type="entry name" value="P-loop_NTPase"/>
</dbReference>
<dbReference type="STRING" id="210143.A0A1R3JJ34"/>
<evidence type="ECO:0000256" key="3">
    <source>
        <dbReference type="ARBA" id="ARBA00006793"/>
    </source>
</evidence>
<evidence type="ECO:0000313" key="16">
    <source>
        <dbReference type="EMBL" id="OMO94861.1"/>
    </source>
</evidence>
<dbReference type="OrthoDB" id="10072614at2759"/>
<dbReference type="EMBL" id="AWWV01007768">
    <property type="protein sequence ID" value="OMO94861.1"/>
    <property type="molecule type" value="Genomic_DNA"/>
</dbReference>
<keyword evidence="5" id="KW-0547">Nucleotide-binding</keyword>